<protein>
    <submittedName>
        <fullName evidence="2">Uncharacterized protein</fullName>
    </submittedName>
</protein>
<keyword evidence="1" id="KW-0732">Signal</keyword>
<evidence type="ECO:0000256" key="1">
    <source>
        <dbReference type="SAM" id="SignalP"/>
    </source>
</evidence>
<sequence length="161" mass="17453">MHKKLKKTLLTVLSAVILSTPVVGTFSSKTVSADTVEPNNQGNETQTFVIPHNNTIPENPNSVVESKVGSGAIKYAIKQVLKHPRVFAGYIGKFMGKDAERVVLRSFNKEIAPRLKPLLKYTDGLEDAVAMAVYRGVMAATHNGYLANMAKVGAKIAIDLM</sequence>
<reference evidence="2" key="1">
    <citation type="submission" date="2020-07" db="EMBL/GenBank/DDBJ databases">
        <title>Draft genome sequence of Lactobacillus helveticus strain JCM 1062.</title>
        <authorList>
            <person name="Endo A."/>
            <person name="Maeno S."/>
            <person name="Kido Y."/>
        </authorList>
    </citation>
    <scope>NUCLEOTIDE SEQUENCE</scope>
    <source>
        <strain evidence="2">JCM 1062</strain>
    </source>
</reference>
<comment type="caution">
    <text evidence="2">The sequence shown here is derived from an EMBL/GenBank/DDBJ whole genome shotgun (WGS) entry which is preliminary data.</text>
</comment>
<name>A0AAV4E526_LACHE</name>
<dbReference type="RefSeq" id="WP_004561171.1">
    <property type="nucleotide sequence ID" value="NZ_BLYS01000031.1"/>
</dbReference>
<organism evidence="2 3">
    <name type="scientific">Lactobacillus helveticus</name>
    <name type="common">Lactobacillus suntoryeus</name>
    <dbReference type="NCBI Taxonomy" id="1587"/>
    <lineage>
        <taxon>Bacteria</taxon>
        <taxon>Bacillati</taxon>
        <taxon>Bacillota</taxon>
        <taxon>Bacilli</taxon>
        <taxon>Lactobacillales</taxon>
        <taxon>Lactobacillaceae</taxon>
        <taxon>Lactobacillus</taxon>
    </lineage>
</organism>
<feature type="signal peptide" evidence="1">
    <location>
        <begin position="1"/>
        <end position="33"/>
    </location>
</feature>
<evidence type="ECO:0000313" key="2">
    <source>
        <dbReference type="EMBL" id="GFP13058.1"/>
    </source>
</evidence>
<evidence type="ECO:0000313" key="3">
    <source>
        <dbReference type="Proteomes" id="UP000630086"/>
    </source>
</evidence>
<dbReference type="EMBL" id="BLYV01000194">
    <property type="protein sequence ID" value="GFP13058.1"/>
    <property type="molecule type" value="Genomic_DNA"/>
</dbReference>
<proteinExistence type="predicted"/>
<feature type="chain" id="PRO_5043774959" evidence="1">
    <location>
        <begin position="34"/>
        <end position="161"/>
    </location>
</feature>
<dbReference type="AlphaFoldDB" id="A0AAV4E526"/>
<dbReference type="KEGG" id="lhd:HUO_01065"/>
<accession>A0AAV4E526</accession>
<dbReference type="Proteomes" id="UP000630086">
    <property type="component" value="Unassembled WGS sequence"/>
</dbReference>
<gene>
    <name evidence="2" type="ORF">LHEJCM1062_09300</name>
</gene>